<evidence type="ECO:0000313" key="5">
    <source>
        <dbReference type="Proteomes" id="UP000188342"/>
    </source>
</evidence>
<accession>A0A1R4K2B7</accession>
<gene>
    <name evidence="4" type="ORF">FM114_10895</name>
</gene>
<dbReference type="EMBL" id="FUKQ01000042">
    <property type="protein sequence ID" value="SJN38324.1"/>
    <property type="molecule type" value="Genomic_DNA"/>
</dbReference>
<evidence type="ECO:0000259" key="1">
    <source>
        <dbReference type="Pfam" id="PF01610"/>
    </source>
</evidence>
<dbReference type="PANTHER" id="PTHR33498:SF1">
    <property type="entry name" value="TRANSPOSASE FOR INSERTION SEQUENCE ELEMENT IS1557"/>
    <property type="match status" value="1"/>
</dbReference>
<dbReference type="InterPro" id="IPR029261">
    <property type="entry name" value="Transposase_Znf"/>
</dbReference>
<dbReference type="Pfam" id="PF01610">
    <property type="entry name" value="DDE_Tnp_ISL3"/>
    <property type="match status" value="1"/>
</dbReference>
<feature type="domain" description="Transposase IS204/IS1001/IS1096/IS1165 zinc-finger" evidence="3">
    <location>
        <begin position="44"/>
        <end position="86"/>
    </location>
</feature>
<dbReference type="InterPro" id="IPR032877">
    <property type="entry name" value="Transposase_HTH"/>
</dbReference>
<reference evidence="4 5" key="1">
    <citation type="submission" date="2017-02" db="EMBL/GenBank/DDBJ databases">
        <authorList>
            <person name="Peterson S.W."/>
        </authorList>
    </citation>
    <scope>NUCLEOTIDE SEQUENCE [LARGE SCALE GENOMIC DNA]</scope>
    <source>
        <strain evidence="4 5">LSP_Lj1</strain>
    </source>
</reference>
<feature type="domain" description="Transposase IS204/IS1001/IS1096/IS1165 helix-turn-helix" evidence="2">
    <location>
        <begin position="100"/>
        <end position="145"/>
    </location>
</feature>
<keyword evidence="5" id="KW-1185">Reference proteome</keyword>
<dbReference type="Pfam" id="PF13542">
    <property type="entry name" value="HTH_Tnp_ISL3"/>
    <property type="match status" value="1"/>
</dbReference>
<dbReference type="Pfam" id="PF14690">
    <property type="entry name" value="Zn_ribbon_ISL3"/>
    <property type="match status" value="1"/>
</dbReference>
<dbReference type="AlphaFoldDB" id="A0A1R4K2B7"/>
<dbReference type="PANTHER" id="PTHR33498">
    <property type="entry name" value="TRANSPOSASE FOR INSERTION SEQUENCE ELEMENT IS1557"/>
    <property type="match status" value="1"/>
</dbReference>
<dbReference type="InterPro" id="IPR002560">
    <property type="entry name" value="Transposase_DDE"/>
</dbReference>
<dbReference type="OrthoDB" id="3255666at2"/>
<sequence>MSQTTQPCPCCDAWLDLPGLHVIAVDHDDHVVVVTVASDHAERGCPSCGVLARVHDRRTLTLIDAPAMGQPVRLHWVMHRYVCREHLCDQHTFTETDERIAPAGHLLTTRATRWAIEQLRREHAAVSGLARQLGISWKTLWRAIKPVLQAADADPTRFEGVKRLGVDEHVWHHCNPRTRGPKMLTGMVDFTPSNDGTARTRLLDLVPGRSGRVYADWLQDRGTNWLAPIEVAALDPFRGYKNAIDDHLDDATAVLDAFHVVKLATQAVDEVRRRVQQATLGHRGRKGEPLFGIQTILRCSAANLSDKQKHRLQAAIEAHEAHEEVFIAWQAAQRVRAIYHADTPAAGRAAATQLLEALPTCPIPQIARLGRTLKQWREAFLAYFDTDGASNGPTEAINGLIELHRRIARGFRNRDNYRLRCLLIAGGLDT</sequence>
<evidence type="ECO:0000259" key="2">
    <source>
        <dbReference type="Pfam" id="PF13542"/>
    </source>
</evidence>
<dbReference type="Proteomes" id="UP000188342">
    <property type="component" value="Unassembled WGS sequence"/>
</dbReference>
<organism evidence="4 5">
    <name type="scientific">Luteococcus japonicus LSP_Lj1</name>
    <dbReference type="NCBI Taxonomy" id="1255658"/>
    <lineage>
        <taxon>Bacteria</taxon>
        <taxon>Bacillati</taxon>
        <taxon>Actinomycetota</taxon>
        <taxon>Actinomycetes</taxon>
        <taxon>Propionibacteriales</taxon>
        <taxon>Propionibacteriaceae</taxon>
        <taxon>Luteococcus</taxon>
    </lineage>
</organism>
<evidence type="ECO:0000259" key="3">
    <source>
        <dbReference type="Pfam" id="PF14690"/>
    </source>
</evidence>
<dbReference type="NCBIfam" id="NF033550">
    <property type="entry name" value="transpos_ISL3"/>
    <property type="match status" value="1"/>
</dbReference>
<dbReference type="RefSeq" id="WP_143813970.1">
    <property type="nucleotide sequence ID" value="NZ_FUKQ01000042.1"/>
</dbReference>
<evidence type="ECO:0000313" key="4">
    <source>
        <dbReference type="EMBL" id="SJN38324.1"/>
    </source>
</evidence>
<dbReference type="InterPro" id="IPR047951">
    <property type="entry name" value="Transpos_ISL3"/>
</dbReference>
<protein>
    <submittedName>
        <fullName evidence="4">Mobile element protein</fullName>
    </submittedName>
</protein>
<name>A0A1R4K2B7_9ACTN</name>
<feature type="domain" description="Transposase IS204/IS1001/IS1096/IS1165 DDE" evidence="1">
    <location>
        <begin position="164"/>
        <end position="420"/>
    </location>
</feature>
<proteinExistence type="predicted"/>